<proteinExistence type="predicted"/>
<evidence type="ECO:0008006" key="3">
    <source>
        <dbReference type="Google" id="ProtNLM"/>
    </source>
</evidence>
<comment type="caution">
    <text evidence="1">The sequence shown here is derived from an EMBL/GenBank/DDBJ whole genome shotgun (WGS) entry which is preliminary data.</text>
</comment>
<accession>A0ABT2DCQ8</accession>
<sequence length="175" mass="19212">MSALDIGKEPLPCPFCSAKLGGDDGYYTHPKNGCFFNGWEFDMLDQQIDAWTRRTTQPAPIPAQAGELDLLGELDWCIAEGHGGPRTKQALIRARAAIKAGGQGGEDARDAARYRWLRSDDIELQPGQREICAVMFRLPFCEDQTDEVLTESALDEVIDAAIAAKEGKATPRTKD</sequence>
<dbReference type="EMBL" id="JANUHB010000002">
    <property type="protein sequence ID" value="MCS0808639.1"/>
    <property type="molecule type" value="Genomic_DNA"/>
</dbReference>
<dbReference type="RefSeq" id="WP_258822403.1">
    <property type="nucleotide sequence ID" value="NZ_JANUHB010000002.1"/>
</dbReference>
<dbReference type="Proteomes" id="UP001206126">
    <property type="component" value="Unassembled WGS sequence"/>
</dbReference>
<name>A0ABT2DCQ8_9BURK</name>
<organism evidence="1 2">
    <name type="scientific">Massilia agilis</name>
    <dbReference type="NCBI Taxonomy" id="1811226"/>
    <lineage>
        <taxon>Bacteria</taxon>
        <taxon>Pseudomonadati</taxon>
        <taxon>Pseudomonadota</taxon>
        <taxon>Betaproteobacteria</taxon>
        <taxon>Burkholderiales</taxon>
        <taxon>Oxalobacteraceae</taxon>
        <taxon>Telluria group</taxon>
        <taxon>Massilia</taxon>
    </lineage>
</organism>
<keyword evidence="2" id="KW-1185">Reference proteome</keyword>
<evidence type="ECO:0000313" key="1">
    <source>
        <dbReference type="EMBL" id="MCS0808639.1"/>
    </source>
</evidence>
<evidence type="ECO:0000313" key="2">
    <source>
        <dbReference type="Proteomes" id="UP001206126"/>
    </source>
</evidence>
<gene>
    <name evidence="1" type="ORF">NX774_11985</name>
</gene>
<protein>
    <recommendedName>
        <fullName evidence="3">Restriction alleviation protein Lar</fullName>
    </recommendedName>
</protein>
<reference evidence="1 2" key="1">
    <citation type="submission" date="2022-08" db="EMBL/GenBank/DDBJ databases">
        <title>Reclassification of Massilia species as members of the genera Telluria, Duganella, Pseudoduganella, Mokoshia gen. nov. and Zemynaea gen. nov. using orthogonal and non-orthogonal genome-based approaches.</title>
        <authorList>
            <person name="Bowman J.P."/>
        </authorList>
    </citation>
    <scope>NUCLEOTIDE SEQUENCE [LARGE SCALE GENOMIC DNA]</scope>
    <source>
        <strain evidence="1 2">JCM 31605</strain>
    </source>
</reference>